<keyword evidence="2 5" id="KW-0812">Transmembrane</keyword>
<feature type="transmembrane region" description="Helical" evidence="5">
    <location>
        <begin position="341"/>
        <end position="364"/>
    </location>
</feature>
<keyword evidence="4 5" id="KW-0472">Membrane</keyword>
<dbReference type="Gene3D" id="1.20.1070.10">
    <property type="entry name" value="Rhodopsin 7-helix transmembrane proteins"/>
    <property type="match status" value="1"/>
</dbReference>
<dbReference type="Proteomes" id="UP000663864">
    <property type="component" value="Unassembled WGS sequence"/>
</dbReference>
<evidence type="ECO:0000256" key="3">
    <source>
        <dbReference type="ARBA" id="ARBA00022989"/>
    </source>
</evidence>
<evidence type="ECO:0000256" key="2">
    <source>
        <dbReference type="ARBA" id="ARBA00022692"/>
    </source>
</evidence>
<dbReference type="InterPro" id="IPR005135">
    <property type="entry name" value="Endo/exonuclease/phosphatase"/>
</dbReference>
<dbReference type="AlphaFoldDB" id="A0A814R1B9"/>
<dbReference type="EMBL" id="CAJNOT010001006">
    <property type="protein sequence ID" value="CAF1126988.1"/>
    <property type="molecule type" value="Genomic_DNA"/>
</dbReference>
<feature type="transmembrane region" description="Helical" evidence="5">
    <location>
        <begin position="108"/>
        <end position="127"/>
    </location>
</feature>
<dbReference type="PROSITE" id="PS50262">
    <property type="entry name" value="G_PROTEIN_RECEP_F1_2"/>
    <property type="match status" value="1"/>
</dbReference>
<dbReference type="InterPro" id="IPR017452">
    <property type="entry name" value="GPCR_Rhodpsn_7TM"/>
</dbReference>
<feature type="domain" description="G-protein coupled receptors family 1 profile" evidence="6">
    <location>
        <begin position="118"/>
        <end position="394"/>
    </location>
</feature>
<evidence type="ECO:0000259" key="6">
    <source>
        <dbReference type="PROSITE" id="PS50262"/>
    </source>
</evidence>
<reference evidence="7" key="1">
    <citation type="submission" date="2021-02" db="EMBL/GenBank/DDBJ databases">
        <authorList>
            <person name="Nowell W R."/>
        </authorList>
    </citation>
    <scope>NUCLEOTIDE SEQUENCE</scope>
</reference>
<feature type="transmembrane region" description="Helical" evidence="5">
    <location>
        <begin position="222"/>
        <end position="246"/>
    </location>
</feature>
<evidence type="ECO:0000256" key="1">
    <source>
        <dbReference type="ARBA" id="ARBA00004370"/>
    </source>
</evidence>
<dbReference type="InterPro" id="IPR052954">
    <property type="entry name" value="GPCR-Ligand_Int"/>
</dbReference>
<evidence type="ECO:0000256" key="5">
    <source>
        <dbReference type="SAM" id="Phobius"/>
    </source>
</evidence>
<sequence length="428" mass="50418">MIDEWNTKIETIPERTLIGAVYVPPGKSPPLHLFSKYRNKPFFIFGDFNAKHSSWDCEINNNSGNQIASWLEQTGNSMILPNKSTSRRSNSIIDFGLTHDASGWITEVLDEVILGFIGNILGLFVFWSSRRTWQISYAYVYLATSNSITNLLSVIRCVSLLHSKFRNILYELVGQTWWSCKIYEFTSSFRVISSWITLFWMFERIMCVSKRLRACFNHCNSYQLKFIIPILIVLTILGCVVGPPVYMFQPQILDKELIDSTMNINRTYCELSSKASMKWKKYFHEIRIGKNHFTIRCFFSELIPTGAIILFNSYIIYHVVRASRRLHQTNARHLRKEQWRIKLWMNIVLVLHSLLFLSSLLVHILGHVLAVEAHEAWWVLLVILINCSLNFYVYCLSGKAFRNEIYWFIQRFKRLLFHRQHIHQHQRQ</sequence>
<accession>A0A814R1B9</accession>
<keyword evidence="3 5" id="KW-1133">Transmembrane helix</keyword>
<name>A0A814R1B9_9BILA</name>
<dbReference type="Gene3D" id="3.60.10.10">
    <property type="entry name" value="Endonuclease/exonuclease/phosphatase"/>
    <property type="match status" value="1"/>
</dbReference>
<dbReference type="PANTHER" id="PTHR46641">
    <property type="entry name" value="FMRFAMIDE RECEPTOR-RELATED"/>
    <property type="match status" value="1"/>
</dbReference>
<dbReference type="SUPFAM" id="SSF56219">
    <property type="entry name" value="DNase I-like"/>
    <property type="match status" value="1"/>
</dbReference>
<comment type="subcellular location">
    <subcellularLocation>
        <location evidence="1">Membrane</location>
    </subcellularLocation>
</comment>
<protein>
    <recommendedName>
        <fullName evidence="6">G-protein coupled receptors family 1 profile domain-containing protein</fullName>
    </recommendedName>
</protein>
<dbReference type="GO" id="GO:0003824">
    <property type="term" value="F:catalytic activity"/>
    <property type="evidence" value="ECO:0007669"/>
    <property type="project" value="InterPro"/>
</dbReference>
<feature type="transmembrane region" description="Helical" evidence="5">
    <location>
        <begin position="302"/>
        <end position="320"/>
    </location>
</feature>
<evidence type="ECO:0000256" key="4">
    <source>
        <dbReference type="ARBA" id="ARBA00023136"/>
    </source>
</evidence>
<gene>
    <name evidence="7" type="ORF">ZHD862_LOCUS18935</name>
</gene>
<comment type="caution">
    <text evidence="7">The sequence shown here is derived from an EMBL/GenBank/DDBJ whole genome shotgun (WGS) entry which is preliminary data.</text>
</comment>
<proteinExistence type="predicted"/>
<dbReference type="InterPro" id="IPR036691">
    <property type="entry name" value="Endo/exonu/phosph_ase_sf"/>
</dbReference>
<evidence type="ECO:0000313" key="7">
    <source>
        <dbReference type="EMBL" id="CAF1126988.1"/>
    </source>
</evidence>
<dbReference type="GO" id="GO:0016020">
    <property type="term" value="C:membrane"/>
    <property type="evidence" value="ECO:0007669"/>
    <property type="project" value="UniProtKB-SubCell"/>
</dbReference>
<dbReference type="SUPFAM" id="SSF81321">
    <property type="entry name" value="Family A G protein-coupled receptor-like"/>
    <property type="match status" value="1"/>
</dbReference>
<organism evidence="7 8">
    <name type="scientific">Rotaria sordida</name>
    <dbReference type="NCBI Taxonomy" id="392033"/>
    <lineage>
        <taxon>Eukaryota</taxon>
        <taxon>Metazoa</taxon>
        <taxon>Spiralia</taxon>
        <taxon>Gnathifera</taxon>
        <taxon>Rotifera</taxon>
        <taxon>Eurotatoria</taxon>
        <taxon>Bdelloidea</taxon>
        <taxon>Philodinida</taxon>
        <taxon>Philodinidae</taxon>
        <taxon>Rotaria</taxon>
    </lineage>
</organism>
<dbReference type="PANTHER" id="PTHR46641:SF18">
    <property type="entry name" value="G-PROTEIN COUPLED RECEPTORS FAMILY 1 PROFILE DOMAIN-CONTAINING PROTEIN"/>
    <property type="match status" value="1"/>
</dbReference>
<feature type="transmembrane region" description="Helical" evidence="5">
    <location>
        <begin position="376"/>
        <end position="396"/>
    </location>
</feature>
<dbReference type="Pfam" id="PF14529">
    <property type="entry name" value="Exo_endo_phos_2"/>
    <property type="match status" value="1"/>
</dbReference>
<evidence type="ECO:0000313" key="8">
    <source>
        <dbReference type="Proteomes" id="UP000663864"/>
    </source>
</evidence>